<dbReference type="InParanoid" id="C7ZCC4"/>
<dbReference type="KEGG" id="nhe:NECHADRAFT_77002"/>
<evidence type="ECO:0000256" key="1">
    <source>
        <dbReference type="SAM" id="MobiDB-lite"/>
    </source>
</evidence>
<proteinExistence type="predicted"/>
<name>C7ZCC4_FUSV7</name>
<sequence length="243" mass="27434">MPSYRLACPFSVGRLTTKGHVCQDGFINMDRLRFELPPHRSGAVLSLTFTGRAHLRHFHLCNCAHPPACTRPRHVPIELIERMLSISFDNHISRVDRWAKMYMEAFPTHRKVPGPCVPRFSRALSFVQHPGAEFKNAMIRRLVQRERLGVEEANGELKVFLKRLPIFYDVLSQPEVWGREKPLGSDESGDEVDEPSTAQPVEVVEPLAYEKTDGSTQQDDGTADEKSDTQAEQETPPSSPTTS</sequence>
<organism evidence="2 3">
    <name type="scientific">Fusarium vanettenii (strain ATCC MYA-4622 / CBS 123669 / FGSC 9596 / NRRL 45880 / 77-13-4)</name>
    <name type="common">Fusarium solani subsp. pisi</name>
    <dbReference type="NCBI Taxonomy" id="660122"/>
    <lineage>
        <taxon>Eukaryota</taxon>
        <taxon>Fungi</taxon>
        <taxon>Dikarya</taxon>
        <taxon>Ascomycota</taxon>
        <taxon>Pezizomycotina</taxon>
        <taxon>Sordariomycetes</taxon>
        <taxon>Hypocreomycetidae</taxon>
        <taxon>Hypocreales</taxon>
        <taxon>Nectriaceae</taxon>
        <taxon>Fusarium</taxon>
        <taxon>Fusarium solani species complex</taxon>
        <taxon>Fusarium vanettenii</taxon>
    </lineage>
</organism>
<dbReference type="VEuPathDB" id="FungiDB:NECHADRAFT_77002"/>
<dbReference type="HOGENOM" id="CLU_1142840_0_0_1"/>
<dbReference type="AlphaFoldDB" id="C7ZCC4"/>
<reference evidence="2 3" key="1">
    <citation type="journal article" date="2009" name="PLoS Genet.">
        <title>The genome of Nectria haematococca: contribution of supernumerary chromosomes to gene expansion.</title>
        <authorList>
            <person name="Coleman J.J."/>
            <person name="Rounsley S.D."/>
            <person name="Rodriguez-Carres M."/>
            <person name="Kuo A."/>
            <person name="Wasmann C.C."/>
            <person name="Grimwood J."/>
            <person name="Schmutz J."/>
            <person name="Taga M."/>
            <person name="White G.J."/>
            <person name="Zhou S."/>
            <person name="Schwartz D.C."/>
            <person name="Freitag M."/>
            <person name="Ma L.J."/>
            <person name="Danchin E.G."/>
            <person name="Henrissat B."/>
            <person name="Coutinho P.M."/>
            <person name="Nelson D.R."/>
            <person name="Straney D."/>
            <person name="Napoli C.A."/>
            <person name="Barker B.M."/>
            <person name="Gribskov M."/>
            <person name="Rep M."/>
            <person name="Kroken S."/>
            <person name="Molnar I."/>
            <person name="Rensing C."/>
            <person name="Kennell J.C."/>
            <person name="Zamora J."/>
            <person name="Farman M.L."/>
            <person name="Selker E.U."/>
            <person name="Salamov A."/>
            <person name="Shapiro H."/>
            <person name="Pangilinan J."/>
            <person name="Lindquist E."/>
            <person name="Lamers C."/>
            <person name="Grigoriev I.V."/>
            <person name="Geiser D.M."/>
            <person name="Covert S.F."/>
            <person name="Temporini E."/>
            <person name="Vanetten H.D."/>
        </authorList>
    </citation>
    <scope>NUCLEOTIDE SEQUENCE [LARGE SCALE GENOMIC DNA]</scope>
    <source>
        <strain evidence="3">ATCC MYA-4622 / CBS 123669 / FGSC 9596 / NRRL 45880 / 77-13-4</strain>
    </source>
</reference>
<keyword evidence="3" id="KW-1185">Reference proteome</keyword>
<dbReference type="Proteomes" id="UP000005206">
    <property type="component" value="Chromosome 2"/>
</dbReference>
<feature type="region of interest" description="Disordered" evidence="1">
    <location>
        <begin position="178"/>
        <end position="243"/>
    </location>
</feature>
<evidence type="ECO:0000313" key="2">
    <source>
        <dbReference type="EMBL" id="EEU38346.1"/>
    </source>
</evidence>
<dbReference type="RefSeq" id="XP_003044059.1">
    <property type="nucleotide sequence ID" value="XM_003044013.1"/>
</dbReference>
<gene>
    <name evidence="2" type="ORF">NECHADRAFT_77002</name>
</gene>
<accession>C7ZCC4</accession>
<dbReference type="GeneID" id="9670471"/>
<feature type="compositionally biased region" description="Polar residues" evidence="1">
    <location>
        <begin position="230"/>
        <end position="243"/>
    </location>
</feature>
<dbReference type="EMBL" id="GG698918">
    <property type="protein sequence ID" value="EEU38346.1"/>
    <property type="molecule type" value="Genomic_DNA"/>
</dbReference>
<protein>
    <submittedName>
        <fullName evidence="2">Uncharacterized protein</fullName>
    </submittedName>
</protein>
<evidence type="ECO:0000313" key="3">
    <source>
        <dbReference type="Proteomes" id="UP000005206"/>
    </source>
</evidence>
<dbReference type="OrthoDB" id="5080664at2759"/>